<sequence length="79" mass="8626">MLGTLGRGLPSFSVRRYPEPCCWKRGFGAGCEALRYHTIKQGACNSFQQVVAHLEGGLSADSGRPWSCGFPRNKPLEAL</sequence>
<reference evidence="1 2" key="1">
    <citation type="submission" date="2018-10" db="EMBL/GenBank/DDBJ databases">
        <title>Genomic Encyclopedia of Archaeal and Bacterial Type Strains, Phase II (KMG-II): from individual species to whole genera.</title>
        <authorList>
            <person name="Goeker M."/>
        </authorList>
    </citation>
    <scope>NUCLEOTIDE SEQUENCE [LARGE SCALE GENOMIC DNA]</scope>
    <source>
        <strain evidence="1 2">DSM 235</strain>
    </source>
</reference>
<proteinExistence type="predicted"/>
<accession>A0A495VCR2</accession>
<organism evidence="1 2">
    <name type="scientific">Thiocapsa rosea</name>
    <dbReference type="NCBI Taxonomy" id="69360"/>
    <lineage>
        <taxon>Bacteria</taxon>
        <taxon>Pseudomonadati</taxon>
        <taxon>Pseudomonadota</taxon>
        <taxon>Gammaproteobacteria</taxon>
        <taxon>Chromatiales</taxon>
        <taxon>Chromatiaceae</taxon>
        <taxon>Thiocapsa</taxon>
    </lineage>
</organism>
<name>A0A495VCR2_9GAMM</name>
<gene>
    <name evidence="1" type="ORF">BDD21_4605</name>
</gene>
<comment type="caution">
    <text evidence="1">The sequence shown here is derived from an EMBL/GenBank/DDBJ whole genome shotgun (WGS) entry which is preliminary data.</text>
</comment>
<evidence type="ECO:0000313" key="1">
    <source>
        <dbReference type="EMBL" id="RKT47054.1"/>
    </source>
</evidence>
<dbReference type="EMBL" id="RBXL01000001">
    <property type="protein sequence ID" value="RKT47054.1"/>
    <property type="molecule type" value="Genomic_DNA"/>
</dbReference>
<keyword evidence="2" id="KW-1185">Reference proteome</keyword>
<protein>
    <submittedName>
        <fullName evidence="1">Uncharacterized protein</fullName>
    </submittedName>
</protein>
<evidence type="ECO:0000313" key="2">
    <source>
        <dbReference type="Proteomes" id="UP000274556"/>
    </source>
</evidence>
<dbReference type="AlphaFoldDB" id="A0A495VCR2"/>
<dbReference type="Proteomes" id="UP000274556">
    <property type="component" value="Unassembled WGS sequence"/>
</dbReference>